<evidence type="ECO:0000256" key="3">
    <source>
        <dbReference type="ARBA" id="ARBA00022448"/>
    </source>
</evidence>
<evidence type="ECO:0000256" key="6">
    <source>
        <dbReference type="ARBA" id="ARBA00022781"/>
    </source>
</evidence>
<evidence type="ECO:0000256" key="2">
    <source>
        <dbReference type="ARBA" id="ARBA00008892"/>
    </source>
</evidence>
<dbReference type="AlphaFoldDB" id="A0A7G9TV86"/>
<keyword evidence="5 12" id="KW-0812">Transmembrane</keyword>
<dbReference type="EMBL" id="MN356186">
    <property type="protein sequence ID" value="QNN84279.1"/>
    <property type="molecule type" value="Genomic_DNA"/>
</dbReference>
<evidence type="ECO:0000256" key="1">
    <source>
        <dbReference type="ARBA" id="ARBA00004304"/>
    </source>
</evidence>
<keyword evidence="3 12" id="KW-0813">Transport</keyword>
<proteinExistence type="inferred from homology"/>
<dbReference type="CTD" id="4509"/>
<geneLocation type="mitochondrion" evidence="15"/>
<evidence type="ECO:0000256" key="14">
    <source>
        <dbReference type="SAM" id="Phobius"/>
    </source>
</evidence>
<feature type="transmembrane region" description="Helical" evidence="14">
    <location>
        <begin position="6"/>
        <end position="24"/>
    </location>
</feature>
<dbReference type="GO" id="GO:0031966">
    <property type="term" value="C:mitochondrial membrane"/>
    <property type="evidence" value="ECO:0007669"/>
    <property type="project" value="UniProtKB-SubCell"/>
</dbReference>
<evidence type="ECO:0000256" key="13">
    <source>
        <dbReference type="SAM" id="MobiDB-lite"/>
    </source>
</evidence>
<evidence type="ECO:0000256" key="11">
    <source>
        <dbReference type="ARBA" id="ARBA00023310"/>
    </source>
</evidence>
<dbReference type="GO" id="GO:0045259">
    <property type="term" value="C:proton-transporting ATP synthase complex"/>
    <property type="evidence" value="ECO:0007669"/>
    <property type="project" value="UniProtKB-KW"/>
</dbReference>
<organism evidence="15">
    <name type="scientific">Stercorarius parasiticus</name>
    <name type="common">Parasitic jaeger</name>
    <name type="synonym">Arctic skua</name>
    <dbReference type="NCBI Taxonomy" id="54059"/>
    <lineage>
        <taxon>Eukaryota</taxon>
        <taxon>Metazoa</taxon>
        <taxon>Chordata</taxon>
        <taxon>Craniata</taxon>
        <taxon>Vertebrata</taxon>
        <taxon>Euteleostomi</taxon>
        <taxon>Archelosauria</taxon>
        <taxon>Archosauria</taxon>
        <taxon>Dinosauria</taxon>
        <taxon>Saurischia</taxon>
        <taxon>Theropoda</taxon>
        <taxon>Coelurosauria</taxon>
        <taxon>Aves</taxon>
        <taxon>Neognathae</taxon>
        <taxon>Neoaves</taxon>
        <taxon>Charadriiformes</taxon>
        <taxon>Stercorariidae</taxon>
        <taxon>Stercorarius</taxon>
    </lineage>
</organism>
<evidence type="ECO:0000313" key="15">
    <source>
        <dbReference type="EMBL" id="QNN84279.1"/>
    </source>
</evidence>
<dbReference type="PANTHER" id="PTHR39937">
    <property type="entry name" value="ATP SYNTHASE PROTEIN 8"/>
    <property type="match status" value="1"/>
</dbReference>
<dbReference type="PANTHER" id="PTHR39937:SF1">
    <property type="entry name" value="ATP SYNTHASE PROTEIN 8"/>
    <property type="match status" value="1"/>
</dbReference>
<evidence type="ECO:0000256" key="9">
    <source>
        <dbReference type="ARBA" id="ARBA00023128"/>
    </source>
</evidence>
<keyword evidence="7 14" id="KW-1133">Transmembrane helix</keyword>
<dbReference type="RefSeq" id="YP_009990913.1">
    <property type="nucleotide sequence ID" value="NC_052780.1"/>
</dbReference>
<evidence type="ECO:0000256" key="5">
    <source>
        <dbReference type="ARBA" id="ARBA00022692"/>
    </source>
</evidence>
<comment type="subcellular location">
    <subcellularLocation>
        <location evidence="1 12">Mitochondrion membrane</location>
        <topology evidence="1 12">Single-pass membrane protein</topology>
    </subcellularLocation>
</comment>
<name>A0A7G9TV86_STEPR</name>
<evidence type="ECO:0000256" key="7">
    <source>
        <dbReference type="ARBA" id="ARBA00022989"/>
    </source>
</evidence>
<reference evidence="15" key="1">
    <citation type="submission" date="2019-08" db="EMBL/GenBank/DDBJ databases">
        <title>Densely sampling genomes across the diversity of birds increases power of comparative genomics analyses.</title>
        <authorList>
            <consortium name="B10K project Consortium"/>
            <person name="Feng S."/>
            <person name="Stiller J."/>
            <person name="Andreu-Sanchez S."/>
            <person name="Margaryan A."/>
            <person name="Chen W."/>
            <person name="Paten B."/>
            <person name="Zhang G."/>
        </authorList>
    </citation>
    <scope>NUCLEOTIDE SEQUENCE</scope>
</reference>
<protein>
    <recommendedName>
        <fullName evidence="12">ATP synthase complex subunit 8</fullName>
    </recommendedName>
</protein>
<dbReference type="InterPro" id="IPR001421">
    <property type="entry name" value="ATP8_metazoa"/>
</dbReference>
<keyword evidence="9 12" id="KW-0496">Mitochondrion</keyword>
<keyword evidence="4 12" id="KW-0138">CF(0)</keyword>
<keyword evidence="6 12" id="KW-0375">Hydrogen ion transport</keyword>
<comment type="similarity">
    <text evidence="2 12">Belongs to the ATPase protein 8 family.</text>
</comment>
<dbReference type="GO" id="GO:0015078">
    <property type="term" value="F:proton transmembrane transporter activity"/>
    <property type="evidence" value="ECO:0007669"/>
    <property type="project" value="InterPro"/>
</dbReference>
<keyword evidence="10 14" id="KW-0472">Membrane</keyword>
<feature type="compositionally biased region" description="Low complexity" evidence="13">
    <location>
        <begin position="44"/>
        <end position="57"/>
    </location>
</feature>
<evidence type="ECO:0000256" key="8">
    <source>
        <dbReference type="ARBA" id="ARBA00023065"/>
    </source>
</evidence>
<accession>A0A7G9TV86</accession>
<evidence type="ECO:0000256" key="4">
    <source>
        <dbReference type="ARBA" id="ARBA00022547"/>
    </source>
</evidence>
<dbReference type="InterPro" id="IPR050635">
    <property type="entry name" value="ATPase_protein_8"/>
</dbReference>
<evidence type="ECO:0000256" key="12">
    <source>
        <dbReference type="RuleBase" id="RU003661"/>
    </source>
</evidence>
<keyword evidence="8 12" id="KW-0406">Ion transport</keyword>
<dbReference type="Pfam" id="PF00895">
    <property type="entry name" value="ATP-synt_8"/>
    <property type="match status" value="1"/>
</dbReference>
<dbReference type="GeneID" id="62624761"/>
<feature type="region of interest" description="Disordered" evidence="13">
    <location>
        <begin position="38"/>
        <end position="57"/>
    </location>
</feature>
<dbReference type="GO" id="GO:0015986">
    <property type="term" value="P:proton motive force-driven ATP synthesis"/>
    <property type="evidence" value="ECO:0007669"/>
    <property type="project" value="InterPro"/>
</dbReference>
<evidence type="ECO:0000256" key="10">
    <source>
        <dbReference type="ARBA" id="ARBA00023136"/>
    </source>
</evidence>
<gene>
    <name evidence="15" type="primary">ATP8</name>
</gene>
<sequence>MPQLNPNPWFLIMLASWLIFTLTIQPKLLSFTSTNPLSDSNKAPTTTKITPWTWPWT</sequence>
<keyword evidence="11" id="KW-0066">ATP synthesis</keyword>